<evidence type="ECO:0000313" key="3">
    <source>
        <dbReference type="EMBL" id="MTK21463.1"/>
    </source>
</evidence>
<dbReference type="RefSeq" id="WP_006783600.1">
    <property type="nucleotide sequence ID" value="NZ_CABJBH010000003.1"/>
</dbReference>
<dbReference type="Pfam" id="PF04012">
    <property type="entry name" value="PspA_IM30"/>
    <property type="match status" value="1"/>
</dbReference>
<evidence type="ECO:0000313" key="4">
    <source>
        <dbReference type="Proteomes" id="UP000487649"/>
    </source>
</evidence>
<keyword evidence="2" id="KW-0175">Coiled coil</keyword>
<dbReference type="PANTHER" id="PTHR31088:SF6">
    <property type="entry name" value="PHAGE SHOCK PROTEIN A"/>
    <property type="match status" value="1"/>
</dbReference>
<dbReference type="InterPro" id="IPR007157">
    <property type="entry name" value="PspA_VIPP1"/>
</dbReference>
<sequence>MSILKRFTDIMSANMNALLDKCEDPSKMVDQILRNLNEDLGKVKAETAAVMAEEIRSKRELAECTQEVNKLLTYAKRAVEAGNDDDARLFLSKKATLVEKQQTLEQKVQMASENARKMRQMHDKLVSEINDLNTRRETIKAKVAAANMQSRLNEIGSSVGAAKTNLGAFARMEEKANRMLDEANAMADLNASPVDEVESLMSKYDAPSSAVEDELAALKGGSSSVIDDELAALKNELN</sequence>
<dbReference type="AlphaFoldDB" id="A0A9X5ANK7"/>
<dbReference type="EMBL" id="WMQE01000017">
    <property type="protein sequence ID" value="MTK21463.1"/>
    <property type="molecule type" value="Genomic_DNA"/>
</dbReference>
<organism evidence="3 4">
    <name type="scientific">Turicibacter sanguinis</name>
    <dbReference type="NCBI Taxonomy" id="154288"/>
    <lineage>
        <taxon>Bacteria</taxon>
        <taxon>Bacillati</taxon>
        <taxon>Bacillota</taxon>
        <taxon>Erysipelotrichia</taxon>
        <taxon>Erysipelotrichales</taxon>
        <taxon>Turicibacteraceae</taxon>
        <taxon>Turicibacter</taxon>
    </lineage>
</organism>
<proteinExistence type="inferred from homology"/>
<accession>A0A9X5ANK7</accession>
<gene>
    <name evidence="3" type="ORF">GMA92_08515</name>
</gene>
<dbReference type="Proteomes" id="UP000487649">
    <property type="component" value="Unassembled WGS sequence"/>
</dbReference>
<dbReference type="GeneID" id="60059304"/>
<comment type="caution">
    <text evidence="3">The sequence shown here is derived from an EMBL/GenBank/DDBJ whole genome shotgun (WGS) entry which is preliminary data.</text>
</comment>
<feature type="coiled-coil region" evidence="2">
    <location>
        <begin position="94"/>
        <end position="149"/>
    </location>
</feature>
<comment type="similarity">
    <text evidence="1">Belongs to the PspA/Vipp/IM30 family.</text>
</comment>
<protein>
    <submittedName>
        <fullName evidence="3">PspA/IM30 family protein</fullName>
    </submittedName>
</protein>
<name>A0A9X5ANK7_9FIRM</name>
<evidence type="ECO:0000256" key="2">
    <source>
        <dbReference type="SAM" id="Coils"/>
    </source>
</evidence>
<dbReference type="PANTHER" id="PTHR31088">
    <property type="entry name" value="MEMBRANE-ASSOCIATED PROTEIN VIPP1, CHLOROPLASTIC"/>
    <property type="match status" value="1"/>
</dbReference>
<reference evidence="3 4" key="1">
    <citation type="journal article" date="2019" name="Nat. Med.">
        <title>A library of human gut bacterial isolates paired with longitudinal multiomics data enables mechanistic microbiome research.</title>
        <authorList>
            <person name="Poyet M."/>
            <person name="Groussin M."/>
            <person name="Gibbons S.M."/>
            <person name="Avila-Pacheco J."/>
            <person name="Jiang X."/>
            <person name="Kearney S.M."/>
            <person name="Perrotta A.R."/>
            <person name="Berdy B."/>
            <person name="Zhao S."/>
            <person name="Lieberman T.D."/>
            <person name="Swanson P.K."/>
            <person name="Smith M."/>
            <person name="Roesemann S."/>
            <person name="Alexander J.E."/>
            <person name="Rich S.A."/>
            <person name="Livny J."/>
            <person name="Vlamakis H."/>
            <person name="Clish C."/>
            <person name="Bullock K."/>
            <person name="Deik A."/>
            <person name="Scott J."/>
            <person name="Pierce K.A."/>
            <person name="Xavier R.J."/>
            <person name="Alm E.J."/>
        </authorList>
    </citation>
    <scope>NUCLEOTIDE SEQUENCE [LARGE SCALE GENOMIC DNA]</scope>
    <source>
        <strain evidence="3 4">BIOML-A198</strain>
    </source>
</reference>
<evidence type="ECO:0000256" key="1">
    <source>
        <dbReference type="ARBA" id="ARBA00043985"/>
    </source>
</evidence>